<protein>
    <submittedName>
        <fullName evidence="2">Uncharacterized protein</fullName>
    </submittedName>
</protein>
<sequence>MCPCIRQNVRQGWERMVGGRSLFHFRLISTRINDKSTDPPSVSHSRRVQLPPPFSCPRAEKHPLGLTGNATANWRLHHVNCPT</sequence>
<name>A0A974HCU3_XENLA</name>
<gene>
    <name evidence="2" type="ORF">XELAEV_18035778mg</name>
</gene>
<accession>A0A974HCU3</accession>
<proteinExistence type="predicted"/>
<evidence type="ECO:0000313" key="2">
    <source>
        <dbReference type="EMBL" id="OCT72796.1"/>
    </source>
</evidence>
<organism evidence="2 3">
    <name type="scientific">Xenopus laevis</name>
    <name type="common">African clawed frog</name>
    <dbReference type="NCBI Taxonomy" id="8355"/>
    <lineage>
        <taxon>Eukaryota</taxon>
        <taxon>Metazoa</taxon>
        <taxon>Chordata</taxon>
        <taxon>Craniata</taxon>
        <taxon>Vertebrata</taxon>
        <taxon>Euteleostomi</taxon>
        <taxon>Amphibia</taxon>
        <taxon>Batrachia</taxon>
        <taxon>Anura</taxon>
        <taxon>Pipoidea</taxon>
        <taxon>Pipidae</taxon>
        <taxon>Xenopodinae</taxon>
        <taxon>Xenopus</taxon>
        <taxon>Xenopus</taxon>
    </lineage>
</organism>
<evidence type="ECO:0000313" key="3">
    <source>
        <dbReference type="Proteomes" id="UP000694892"/>
    </source>
</evidence>
<reference evidence="3" key="1">
    <citation type="journal article" date="2016" name="Nature">
        <title>Genome evolution in the allotetraploid frog Xenopus laevis.</title>
        <authorList>
            <person name="Session A.M."/>
            <person name="Uno Y."/>
            <person name="Kwon T."/>
            <person name="Chapman J.A."/>
            <person name="Toyoda A."/>
            <person name="Takahashi S."/>
            <person name="Fukui A."/>
            <person name="Hikosaka A."/>
            <person name="Suzuki A."/>
            <person name="Kondo M."/>
            <person name="van Heeringen S.J."/>
            <person name="Quigley I."/>
            <person name="Heinz S."/>
            <person name="Ogino H."/>
            <person name="Ochi H."/>
            <person name="Hellsten U."/>
            <person name="Lyons J.B."/>
            <person name="Simakov O."/>
            <person name="Putnam N."/>
            <person name="Stites J."/>
            <person name="Kuroki Y."/>
            <person name="Tanaka T."/>
            <person name="Michiue T."/>
            <person name="Watanabe M."/>
            <person name="Bogdanovic O."/>
            <person name="Lister R."/>
            <person name="Georgiou G."/>
            <person name="Paranjpe S.S."/>
            <person name="van Kruijsbergen I."/>
            <person name="Shu S."/>
            <person name="Carlson J."/>
            <person name="Kinoshita T."/>
            <person name="Ohta Y."/>
            <person name="Mawaribuchi S."/>
            <person name="Jenkins J."/>
            <person name="Grimwood J."/>
            <person name="Schmutz J."/>
            <person name="Mitros T."/>
            <person name="Mozaffari S.V."/>
            <person name="Suzuki Y."/>
            <person name="Haramoto Y."/>
            <person name="Yamamoto T.S."/>
            <person name="Takagi C."/>
            <person name="Heald R."/>
            <person name="Miller K."/>
            <person name="Haudenschild C."/>
            <person name="Kitzman J."/>
            <person name="Nakayama T."/>
            <person name="Izutsu Y."/>
            <person name="Robert J."/>
            <person name="Fortriede J."/>
            <person name="Burns K."/>
            <person name="Lotay V."/>
            <person name="Karimi K."/>
            <person name="Yasuoka Y."/>
            <person name="Dichmann D.S."/>
            <person name="Flajnik M.F."/>
            <person name="Houston D.W."/>
            <person name="Shendure J."/>
            <person name="DuPasquier L."/>
            <person name="Vize P.D."/>
            <person name="Zorn A.M."/>
            <person name="Ito M."/>
            <person name="Marcotte E.M."/>
            <person name="Wallingford J.B."/>
            <person name="Ito Y."/>
            <person name="Asashima M."/>
            <person name="Ueno N."/>
            <person name="Matsuda Y."/>
            <person name="Veenstra G.J."/>
            <person name="Fujiyama A."/>
            <person name="Harland R.M."/>
            <person name="Taira M."/>
            <person name="Rokhsar D.S."/>
        </authorList>
    </citation>
    <scope>NUCLEOTIDE SEQUENCE [LARGE SCALE GENOMIC DNA]</scope>
    <source>
        <strain evidence="3">J</strain>
    </source>
</reference>
<dbReference type="Proteomes" id="UP000694892">
    <property type="component" value="Chromosome 7L"/>
</dbReference>
<dbReference type="AlphaFoldDB" id="A0A974HCU3"/>
<evidence type="ECO:0000256" key="1">
    <source>
        <dbReference type="SAM" id="MobiDB-lite"/>
    </source>
</evidence>
<feature type="region of interest" description="Disordered" evidence="1">
    <location>
        <begin position="34"/>
        <end position="62"/>
    </location>
</feature>
<dbReference type="EMBL" id="CM004478">
    <property type="protein sequence ID" value="OCT72796.1"/>
    <property type="molecule type" value="Genomic_DNA"/>
</dbReference>